<gene>
    <name evidence="4" type="ORF">ONZ51_g12807</name>
</gene>
<keyword evidence="3" id="KW-1133">Transmembrane helix</keyword>
<evidence type="ECO:0000256" key="2">
    <source>
        <dbReference type="SAM" id="MobiDB-lite"/>
    </source>
</evidence>
<reference evidence="4" key="1">
    <citation type="submission" date="2022-11" db="EMBL/GenBank/DDBJ databases">
        <title>Genome Sequence of Cubamyces cubensis.</title>
        <authorList>
            <person name="Buettner E."/>
        </authorList>
    </citation>
    <scope>NUCLEOTIDE SEQUENCE</scope>
    <source>
        <strain evidence="4">MPL-01</strain>
    </source>
</reference>
<comment type="caution">
    <text evidence="4">The sequence shown here is derived from an EMBL/GenBank/DDBJ whole genome shotgun (WGS) entry which is preliminary data.</text>
</comment>
<protein>
    <submittedName>
        <fullName evidence="4">Uncharacterized protein</fullName>
    </submittedName>
</protein>
<organism evidence="4 5">
    <name type="scientific">Trametes cubensis</name>
    <dbReference type="NCBI Taxonomy" id="1111947"/>
    <lineage>
        <taxon>Eukaryota</taxon>
        <taxon>Fungi</taxon>
        <taxon>Dikarya</taxon>
        <taxon>Basidiomycota</taxon>
        <taxon>Agaricomycotina</taxon>
        <taxon>Agaricomycetes</taxon>
        <taxon>Polyporales</taxon>
        <taxon>Polyporaceae</taxon>
        <taxon>Trametes</taxon>
    </lineage>
</organism>
<proteinExistence type="predicted"/>
<sequence length="842" mass="94008">MPLYRTTIHPTALTSDAISTPHLDDTVNTALEDEDSVVEDSANTLAVLRNSLENVITNLDRAERRWDARFQNIEREMNQLVHRHKDLRDIIRANKQIAANHADRITQVEEEITMVRATVTELRSSVGTVSGRIKEHRLEAREILVGETRAIYVAIRDIQDKIARMDLDVTIMRSQRVVDRAQTERVEHGLAVLESTDSALSRNLRRLERDVEELCERSFDSEVTKADPVSDLLHHWALADELAETNGDDERALSTLPSDTYQQPVPTNETSLAPLVGSSSRSASTLSVPLSPCRSLAVSTRRRQDGADDANQANSCGSNMSDLIPPISPSEDTTLPVTTFQSSDSPFQNRPKLESQRLLPGTTCYDALYQNEKLIVQASADILRRFVRNVLNDRALMLICDFLVQYKYSLLLLPFLLALFLGVFTCFYLSLHPSHGYLERGAGAMDTRPIWKKLRMFSPSMAMASASSDPESLDPPAGDKDGVSHRGIHRTAKTIKRHKLYDKRREKQRSISEEVLGNTVLLATAGTIPTDASGAPPTTAEDHVEAEADELKARRNILSAIRSGLDYRRRLVPSSIELPFTTKPRSLDDPPPPVDVSTRAAQNFVEVQNWLASTRRYLASLNKIGNRDIDANVAALLCQTNDEYERLAGLQRHLWEVEKISAGLYGHLSASDNGPVIVDPSRKLASVELEPFVLAGFIMTCMLHAVHSVNHLDSHYILTTLRVLLFGAFMFCNSARRSTITPPQQAVLQSIPTDVRTALKKLGIDPELVHFACCPCCFKTYAPDLSRPDDLYPHNCNFSETDKPTCGRPLVLRKLLASPRKDGDPRPVYTPIKPMPYRTFSS</sequence>
<evidence type="ECO:0000256" key="1">
    <source>
        <dbReference type="SAM" id="Coils"/>
    </source>
</evidence>
<keyword evidence="3" id="KW-0812">Transmembrane</keyword>
<feature type="region of interest" description="Disordered" evidence="2">
    <location>
        <begin position="465"/>
        <end position="488"/>
    </location>
</feature>
<feature type="coiled-coil region" evidence="1">
    <location>
        <begin position="45"/>
        <end position="90"/>
    </location>
</feature>
<dbReference type="EMBL" id="JAPEVG010000880">
    <property type="protein sequence ID" value="KAJ8454817.1"/>
    <property type="molecule type" value="Genomic_DNA"/>
</dbReference>
<keyword evidence="3" id="KW-0472">Membrane</keyword>
<name>A0AAD7THN1_9APHY</name>
<feature type="transmembrane region" description="Helical" evidence="3">
    <location>
        <begin position="408"/>
        <end position="431"/>
    </location>
</feature>
<keyword evidence="5" id="KW-1185">Reference proteome</keyword>
<keyword evidence="1" id="KW-0175">Coiled coil</keyword>
<accession>A0AAD7THN1</accession>
<dbReference type="AlphaFoldDB" id="A0AAD7THN1"/>
<dbReference type="Proteomes" id="UP001215151">
    <property type="component" value="Unassembled WGS sequence"/>
</dbReference>
<evidence type="ECO:0000256" key="3">
    <source>
        <dbReference type="SAM" id="Phobius"/>
    </source>
</evidence>
<feature type="region of interest" description="Disordered" evidence="2">
    <location>
        <begin position="250"/>
        <end position="286"/>
    </location>
</feature>
<evidence type="ECO:0000313" key="4">
    <source>
        <dbReference type="EMBL" id="KAJ8454817.1"/>
    </source>
</evidence>
<feature type="region of interest" description="Disordered" evidence="2">
    <location>
        <begin position="298"/>
        <end position="328"/>
    </location>
</feature>
<evidence type="ECO:0000313" key="5">
    <source>
        <dbReference type="Proteomes" id="UP001215151"/>
    </source>
</evidence>
<feature type="coiled-coil region" evidence="1">
    <location>
        <begin position="190"/>
        <end position="217"/>
    </location>
</feature>
<feature type="compositionally biased region" description="Polar residues" evidence="2">
    <location>
        <begin position="255"/>
        <end position="286"/>
    </location>
</feature>
<feature type="compositionally biased region" description="Polar residues" evidence="2">
    <location>
        <begin position="311"/>
        <end position="321"/>
    </location>
</feature>